<proteinExistence type="predicted"/>
<evidence type="ECO:0000313" key="2">
    <source>
        <dbReference type="EMBL" id="KAG7368320.1"/>
    </source>
</evidence>
<protein>
    <submittedName>
        <fullName evidence="2">Uncharacterized protein</fullName>
    </submittedName>
</protein>
<keyword evidence="3" id="KW-1185">Reference proteome</keyword>
<reference evidence="2" key="1">
    <citation type="journal article" date="2021" name="Sci. Rep.">
        <title>Diploid genomic architecture of Nitzschia inconspicua, an elite biomass production diatom.</title>
        <authorList>
            <person name="Oliver A."/>
            <person name="Podell S."/>
            <person name="Pinowska A."/>
            <person name="Traller J.C."/>
            <person name="Smith S.R."/>
            <person name="McClure R."/>
            <person name="Beliaev A."/>
            <person name="Bohutskyi P."/>
            <person name="Hill E.A."/>
            <person name="Rabines A."/>
            <person name="Zheng H."/>
            <person name="Allen L.Z."/>
            <person name="Kuo A."/>
            <person name="Grigoriev I.V."/>
            <person name="Allen A.E."/>
            <person name="Hazlebeck D."/>
            <person name="Allen E.E."/>
        </authorList>
    </citation>
    <scope>NUCLEOTIDE SEQUENCE</scope>
    <source>
        <strain evidence="2">Hildebrandi</strain>
    </source>
</reference>
<feature type="compositionally biased region" description="Basic and acidic residues" evidence="1">
    <location>
        <begin position="213"/>
        <end position="225"/>
    </location>
</feature>
<dbReference type="OrthoDB" id="48789at2759"/>
<dbReference type="AlphaFoldDB" id="A0A9K3Q2T0"/>
<evidence type="ECO:0000313" key="3">
    <source>
        <dbReference type="Proteomes" id="UP000693970"/>
    </source>
</evidence>
<gene>
    <name evidence="2" type="ORF">IV203_031063</name>
</gene>
<sequence length="253" mass="28551">MSTPVNAVFVNDRGLLQGTATANSSIESTVTERPMDEVEVSLLPVATQVFTNPDTSATSMWHNAIAAVPARVFDYDEALAKESQQDQEECQRPLLSDHHSTENVDVAFAVPLIGCQLTHHLQHPDSIADDSSIAVNYAQYSGKVRCEEEIQAIRDANRKVHAQNYWQDQSIQAANSFAKERDREGLQVRNDHLSYNVSTFPSWKSSMNSRGTTDSKEAEEHPKKKGYEVHEYKITEDYETSTYEIEEYKSLYD</sequence>
<reference evidence="2" key="2">
    <citation type="submission" date="2021-04" db="EMBL/GenBank/DDBJ databases">
        <authorList>
            <person name="Podell S."/>
        </authorList>
    </citation>
    <scope>NUCLEOTIDE SEQUENCE</scope>
    <source>
        <strain evidence="2">Hildebrandi</strain>
    </source>
</reference>
<dbReference type="Proteomes" id="UP000693970">
    <property type="component" value="Unassembled WGS sequence"/>
</dbReference>
<comment type="caution">
    <text evidence="2">The sequence shown here is derived from an EMBL/GenBank/DDBJ whole genome shotgun (WGS) entry which is preliminary data.</text>
</comment>
<feature type="region of interest" description="Disordered" evidence="1">
    <location>
        <begin position="204"/>
        <end position="225"/>
    </location>
</feature>
<accession>A0A9K3Q2T0</accession>
<evidence type="ECO:0000256" key="1">
    <source>
        <dbReference type="SAM" id="MobiDB-lite"/>
    </source>
</evidence>
<dbReference type="EMBL" id="JAGRRH010000006">
    <property type="protein sequence ID" value="KAG7368320.1"/>
    <property type="molecule type" value="Genomic_DNA"/>
</dbReference>
<name>A0A9K3Q2T0_9STRA</name>
<organism evidence="2 3">
    <name type="scientific">Nitzschia inconspicua</name>
    <dbReference type="NCBI Taxonomy" id="303405"/>
    <lineage>
        <taxon>Eukaryota</taxon>
        <taxon>Sar</taxon>
        <taxon>Stramenopiles</taxon>
        <taxon>Ochrophyta</taxon>
        <taxon>Bacillariophyta</taxon>
        <taxon>Bacillariophyceae</taxon>
        <taxon>Bacillariophycidae</taxon>
        <taxon>Bacillariales</taxon>
        <taxon>Bacillariaceae</taxon>
        <taxon>Nitzschia</taxon>
    </lineage>
</organism>